<dbReference type="RefSeq" id="WP_072839835.1">
    <property type="nucleotide sequence ID" value="NZ_FQVF01000009.1"/>
</dbReference>
<name>A0A1M5CZE5_9GAMM</name>
<gene>
    <name evidence="1" type="ORF">SAMN02745753_02300</name>
</gene>
<evidence type="ECO:0000313" key="2">
    <source>
        <dbReference type="Proteomes" id="UP000184517"/>
    </source>
</evidence>
<evidence type="ECO:0000313" key="1">
    <source>
        <dbReference type="EMBL" id="SHF60089.1"/>
    </source>
</evidence>
<keyword evidence="2" id="KW-1185">Reference proteome</keyword>
<organism evidence="1 2">
    <name type="scientific">Marinomonas polaris DSM 16579</name>
    <dbReference type="NCBI Taxonomy" id="1122206"/>
    <lineage>
        <taxon>Bacteria</taxon>
        <taxon>Pseudomonadati</taxon>
        <taxon>Pseudomonadota</taxon>
        <taxon>Gammaproteobacteria</taxon>
        <taxon>Oceanospirillales</taxon>
        <taxon>Oceanospirillaceae</taxon>
        <taxon>Marinomonas</taxon>
    </lineage>
</organism>
<dbReference type="Proteomes" id="UP000184517">
    <property type="component" value="Unassembled WGS sequence"/>
</dbReference>
<sequence length="140" mass="16144">MNEKSTKENASNLPADKIIATVVLWLDEQCSQERWDLSDEQMCVLLGGITISTWNQWKETAHTSGSLQVDQETIDTLAMLVSIYKMIHLSAPTGFKYDFFKRPINDPIFNGKSAREFMLENNSFDDFLKVRNFFRSKVLI</sequence>
<dbReference type="OrthoDB" id="6367087at2"/>
<dbReference type="EMBL" id="FQVF01000009">
    <property type="protein sequence ID" value="SHF60089.1"/>
    <property type="molecule type" value="Genomic_DNA"/>
</dbReference>
<accession>A0A1M5CZE5</accession>
<protein>
    <recommendedName>
        <fullName evidence="3">DUF2384 domain-containing protein</fullName>
    </recommendedName>
</protein>
<dbReference type="STRING" id="1122206.SAMN02745753_02300"/>
<evidence type="ECO:0008006" key="3">
    <source>
        <dbReference type="Google" id="ProtNLM"/>
    </source>
</evidence>
<dbReference type="AlphaFoldDB" id="A0A1M5CZE5"/>
<reference evidence="2" key="1">
    <citation type="submission" date="2016-11" db="EMBL/GenBank/DDBJ databases">
        <authorList>
            <person name="Varghese N."/>
            <person name="Submissions S."/>
        </authorList>
    </citation>
    <scope>NUCLEOTIDE SEQUENCE [LARGE SCALE GENOMIC DNA]</scope>
    <source>
        <strain evidence="2">DSM 16579</strain>
    </source>
</reference>
<proteinExistence type="predicted"/>